<feature type="domain" description="RNA polymerase sigma factor 70 region 4 type 2" evidence="7">
    <location>
        <begin position="105"/>
        <end position="156"/>
    </location>
</feature>
<dbReference type="InterPro" id="IPR036388">
    <property type="entry name" value="WH-like_DNA-bd_sf"/>
</dbReference>
<dbReference type="InterPro" id="IPR013324">
    <property type="entry name" value="RNA_pol_sigma_r3/r4-like"/>
</dbReference>
<dbReference type="PANTHER" id="PTHR43133">
    <property type="entry name" value="RNA POLYMERASE ECF-TYPE SIGMA FACTO"/>
    <property type="match status" value="1"/>
</dbReference>
<dbReference type="SUPFAM" id="SSF88659">
    <property type="entry name" value="Sigma3 and sigma4 domains of RNA polymerase sigma factors"/>
    <property type="match status" value="1"/>
</dbReference>
<keyword evidence="5" id="KW-0804">Transcription</keyword>
<dbReference type="Gene3D" id="1.10.1740.10">
    <property type="match status" value="1"/>
</dbReference>
<evidence type="ECO:0000256" key="3">
    <source>
        <dbReference type="ARBA" id="ARBA00023082"/>
    </source>
</evidence>
<organism evidence="8 9">
    <name type="scientific">Bailinhaonella thermotolerans</name>
    <dbReference type="NCBI Taxonomy" id="1070861"/>
    <lineage>
        <taxon>Bacteria</taxon>
        <taxon>Bacillati</taxon>
        <taxon>Actinomycetota</taxon>
        <taxon>Actinomycetes</taxon>
        <taxon>Streptosporangiales</taxon>
        <taxon>Streptosporangiaceae</taxon>
        <taxon>Bailinhaonella</taxon>
    </lineage>
</organism>
<evidence type="ECO:0000313" key="8">
    <source>
        <dbReference type="EMBL" id="RJL22116.1"/>
    </source>
</evidence>
<dbReference type="PANTHER" id="PTHR43133:SF50">
    <property type="entry name" value="ECF RNA POLYMERASE SIGMA FACTOR SIGM"/>
    <property type="match status" value="1"/>
</dbReference>
<gene>
    <name evidence="8" type="ORF">D5H75_36625</name>
</gene>
<dbReference type="InterPro" id="IPR013249">
    <property type="entry name" value="RNA_pol_sigma70_r4_t2"/>
</dbReference>
<evidence type="ECO:0000313" key="9">
    <source>
        <dbReference type="Proteomes" id="UP000265768"/>
    </source>
</evidence>
<dbReference type="InterPro" id="IPR039425">
    <property type="entry name" value="RNA_pol_sigma-70-like"/>
</dbReference>
<dbReference type="GO" id="GO:0006352">
    <property type="term" value="P:DNA-templated transcription initiation"/>
    <property type="evidence" value="ECO:0007669"/>
    <property type="project" value="InterPro"/>
</dbReference>
<evidence type="ECO:0000256" key="4">
    <source>
        <dbReference type="ARBA" id="ARBA00023125"/>
    </source>
</evidence>
<keyword evidence="9" id="KW-1185">Reference proteome</keyword>
<dbReference type="InterPro" id="IPR014284">
    <property type="entry name" value="RNA_pol_sigma-70_dom"/>
</dbReference>
<evidence type="ECO:0000256" key="1">
    <source>
        <dbReference type="ARBA" id="ARBA00010641"/>
    </source>
</evidence>
<sequence>MSGRPEDDEFREYVVTRGPALLRTAYGLTGNRADAEDLLQAALTKTYLAWDRIQDRNSLDGYVRRAMVNTQISWWRRRKLEEYPSDEMPELASDDPAHRSDLHDMMWRALERLPPRQRDAVVLRYYEDLPESEIAHVLGITIGTVKSTVSRAIAKLRGDLETDDLAPQAKTT</sequence>
<evidence type="ECO:0000259" key="7">
    <source>
        <dbReference type="Pfam" id="PF08281"/>
    </source>
</evidence>
<dbReference type="NCBIfam" id="TIGR02937">
    <property type="entry name" value="sigma70-ECF"/>
    <property type="match status" value="1"/>
</dbReference>
<comment type="caution">
    <text evidence="8">The sequence shown here is derived from an EMBL/GenBank/DDBJ whole genome shotgun (WGS) entry which is preliminary data.</text>
</comment>
<evidence type="ECO:0000256" key="5">
    <source>
        <dbReference type="ARBA" id="ARBA00023163"/>
    </source>
</evidence>
<accession>A0A3A4A9V8</accession>
<dbReference type="AlphaFoldDB" id="A0A3A4A9V8"/>
<dbReference type="InterPro" id="IPR007627">
    <property type="entry name" value="RNA_pol_sigma70_r2"/>
</dbReference>
<comment type="similarity">
    <text evidence="1">Belongs to the sigma-70 factor family. ECF subfamily.</text>
</comment>
<evidence type="ECO:0000259" key="6">
    <source>
        <dbReference type="Pfam" id="PF04542"/>
    </source>
</evidence>
<dbReference type="Gene3D" id="1.10.10.10">
    <property type="entry name" value="Winged helix-like DNA-binding domain superfamily/Winged helix DNA-binding domain"/>
    <property type="match status" value="1"/>
</dbReference>
<dbReference type="OrthoDB" id="2046835at2"/>
<keyword evidence="2" id="KW-0805">Transcription regulation</keyword>
<protein>
    <submittedName>
        <fullName evidence="8">SigE family RNA polymerase sigma factor</fullName>
    </submittedName>
</protein>
<dbReference type="GO" id="GO:0016987">
    <property type="term" value="F:sigma factor activity"/>
    <property type="evidence" value="ECO:0007669"/>
    <property type="project" value="UniProtKB-KW"/>
</dbReference>
<dbReference type="Proteomes" id="UP000265768">
    <property type="component" value="Unassembled WGS sequence"/>
</dbReference>
<keyword evidence="3" id="KW-0731">Sigma factor</keyword>
<dbReference type="CDD" id="cd06171">
    <property type="entry name" value="Sigma70_r4"/>
    <property type="match status" value="1"/>
</dbReference>
<name>A0A3A4A9V8_9ACTN</name>
<dbReference type="SUPFAM" id="SSF88946">
    <property type="entry name" value="Sigma2 domain of RNA polymerase sigma factors"/>
    <property type="match status" value="1"/>
</dbReference>
<keyword evidence="4" id="KW-0238">DNA-binding</keyword>
<dbReference type="RefSeq" id="WP_119931191.1">
    <property type="nucleotide sequence ID" value="NZ_QZEY01000023.1"/>
</dbReference>
<reference evidence="8 9" key="1">
    <citation type="submission" date="2018-09" db="EMBL/GenBank/DDBJ databases">
        <title>YIM 75507 draft genome.</title>
        <authorList>
            <person name="Tang S."/>
            <person name="Feng Y."/>
        </authorList>
    </citation>
    <scope>NUCLEOTIDE SEQUENCE [LARGE SCALE GENOMIC DNA]</scope>
    <source>
        <strain evidence="8 9">YIM 75507</strain>
    </source>
</reference>
<feature type="domain" description="RNA polymerase sigma-70 region 2" evidence="6">
    <location>
        <begin position="18"/>
        <end position="79"/>
    </location>
</feature>
<dbReference type="Pfam" id="PF04542">
    <property type="entry name" value="Sigma70_r2"/>
    <property type="match status" value="1"/>
</dbReference>
<dbReference type="GO" id="GO:0003677">
    <property type="term" value="F:DNA binding"/>
    <property type="evidence" value="ECO:0007669"/>
    <property type="project" value="UniProtKB-KW"/>
</dbReference>
<proteinExistence type="inferred from homology"/>
<evidence type="ECO:0000256" key="2">
    <source>
        <dbReference type="ARBA" id="ARBA00023015"/>
    </source>
</evidence>
<dbReference type="InterPro" id="IPR013325">
    <property type="entry name" value="RNA_pol_sigma_r2"/>
</dbReference>
<dbReference type="InterPro" id="IPR014325">
    <property type="entry name" value="RNA_pol_sigma-E_actinobac"/>
</dbReference>
<dbReference type="Pfam" id="PF08281">
    <property type="entry name" value="Sigma70_r4_2"/>
    <property type="match status" value="1"/>
</dbReference>
<dbReference type="NCBIfam" id="TIGR02983">
    <property type="entry name" value="SigE-fam_strep"/>
    <property type="match status" value="1"/>
</dbReference>
<dbReference type="EMBL" id="QZEY01000023">
    <property type="protein sequence ID" value="RJL22116.1"/>
    <property type="molecule type" value="Genomic_DNA"/>
</dbReference>